<dbReference type="InterPro" id="IPR035974">
    <property type="entry name" value="Rap/Ran-GAP_sf"/>
</dbReference>
<dbReference type="InterPro" id="IPR003913">
    <property type="entry name" value="Tuberin"/>
</dbReference>
<dbReference type="OrthoDB" id="5797019at2759"/>
<dbReference type="SUPFAM" id="SSF111347">
    <property type="entry name" value="Rap/Ran-GAP"/>
    <property type="match status" value="1"/>
</dbReference>
<dbReference type="Proteomes" id="UP000076858">
    <property type="component" value="Unassembled WGS sequence"/>
</dbReference>
<dbReference type="STRING" id="35525.A0A164LJ60"/>
<dbReference type="GO" id="GO:0033596">
    <property type="term" value="C:TSC1-TSC2 complex"/>
    <property type="evidence" value="ECO:0007669"/>
    <property type="project" value="InterPro"/>
</dbReference>
<dbReference type="GO" id="GO:0032007">
    <property type="term" value="P:negative regulation of TOR signaling"/>
    <property type="evidence" value="ECO:0007669"/>
    <property type="project" value="InterPro"/>
</dbReference>
<sequence>MSNNKDKTFPEKLKQFFKFSSKSPASSQSQTCGSFPRLKVEKFILSRDVQRSLTCEIPVAQRLKTLQEIGEEVASKRIEDDGAETLWLLINDLFVISSTEERQTALMFLKNLITGQYERLGMLRVYIFNIVKESQFNEDNFILIELLKAMTDNGKYLLYFEESIGSFLLQFLQQVSQLQLLKQFLPFLLNVIKFNSAYVDGSMIGGVVSTLCGLAISSSDPEEILLIISVFDAIICYSNLPNESIVVFTSTLCRLVNVSSYSNLSWKIMRNLIGTHLGTSTLYTLIRSLQTSEDPSLLRGGIFFVGMVLWSDRPANCPICPPAVVLPALSEALKHSKNPLVVFETGLTMQKLVRLDGPNLVGLAWDWILEILEHFLQFGDEYPKVRQMFLEILSDVQDLVEKGVYTGSMELFFATVERGLSYLSESSVVLLMNYQVEKIKPSQPNWISNLNKYIQRFYVEEKRIQPRFRILTIIESIVVTQRRLHDEELLELVLLPLFQNLHMEHEVSVREKAVDLIISLCRHCNSKHCTGLLDVLEKIMERPFNMDHGDIVNIPSEEELGDVVKCTNGLIELFLVKMYQLPSLHAVQIYKTLVRHANLHYEKPIYFEFALSTKLAVFDFILNITADGDYRLGYALLPRYSPYILIDHKHGERVGGTNRKEVRSATDDPSSTSFAQVTQMSLGEACVAVIRCLTQERDWRVLRLVLERIPRVLNNKALVLSRHNTDIDYVGKALCSLISDVNLNNPETLRNAPPKFSRSEFQLYVFRVLTSLASYHAYLKPDTQQKLVKCLEIGLKYKDTAKTCVVALTISALEMKETMYKLLPGVLLSLSKISATVSIAPNILEFLSTLNRLPEVYSSFVEEQYLSIFAITLPFINPFKFNHYVVSLAHHVVSLWFLSCKLPLRKNFVCYIVKGFKNNVLIPCEEGMSQMAQNQSASGQNVTEDSSSRIRSGSFSSHDARRAGSSNLRSTGTGDASKVSQDETRIMFHRELMETCADLMSRYTYGNSAPYAQQSDTVAKILKDGPSQTWLIGHKLVTITTSPCLRVANHRGLCDRCSLLCKLGSEETSVPVCENDEPPSPAVSELSGYRRRHRSAISPAALSSGEIPWHGIENRPTEDVQAKLRSRHRSSIDDRRLTIDMDDPNRDLQEPDTKTAVVQIPCVCYCSGWAKIHIRRPTGDTSWVTRLLNPPQSINDVFLLSDSSEEPLPNLATVLIPKLGAHKEESSHPKLDRSVSASASLRSAPSREDRCESETEARDGPPVDEESRERPLMTRQTSLKELPSSSRKSCEAIPEESKEVEGAKADDTSDLQPHPRDRVYTMPALNMQRRGNLDPNVRRSISNVDPSLKDANASSGSNPSFIFLQLYYSPMTSAVTTHSVNKEGSDAVSPPVLVPNNILTAIKNLDRIPPYETHKIGVLYIGKGQAGKEAEILANEHGSVRYMEFLHKLGQLISLKEVDTRGTYIGGLEVSGDDGKFAYLWKDDVLQVIFHVATLMPTKPNDLACTNKKRHIGNNYVTIVYNDSGEDHQINTIRGQFNHACVIVEPLDHATHRVTLKCREDLHDLMGGPVEPKLVSDRNVSLLSRQMAFHSNLAALILQSKSNYPYASNWLERLRQIKRTKARLEKEDMKEKEKNPWQQYNLSSTLDFTEFTSPKLA</sequence>
<dbReference type="EMBL" id="LRGB01003128">
    <property type="protein sequence ID" value="KZS04161.1"/>
    <property type="molecule type" value="Genomic_DNA"/>
</dbReference>
<comment type="caution">
    <text evidence="1">The sequence shown here is derived from an EMBL/GenBank/DDBJ whole genome shotgun (WGS) entry which is preliminary data.</text>
</comment>
<dbReference type="Gene3D" id="3.40.50.11210">
    <property type="entry name" value="Rap/Ran-GAP"/>
    <property type="match status" value="1"/>
</dbReference>
<organism evidence="1 2">
    <name type="scientific">Daphnia magna</name>
    <dbReference type="NCBI Taxonomy" id="35525"/>
    <lineage>
        <taxon>Eukaryota</taxon>
        <taxon>Metazoa</taxon>
        <taxon>Ecdysozoa</taxon>
        <taxon>Arthropoda</taxon>
        <taxon>Crustacea</taxon>
        <taxon>Branchiopoda</taxon>
        <taxon>Diplostraca</taxon>
        <taxon>Cladocera</taxon>
        <taxon>Anomopoda</taxon>
        <taxon>Daphniidae</taxon>
        <taxon>Daphnia</taxon>
    </lineage>
</organism>
<dbReference type="Pfam" id="PF03542">
    <property type="entry name" value="Tuberin"/>
    <property type="match status" value="1"/>
</dbReference>
<reference evidence="1 2" key="1">
    <citation type="submission" date="2016-03" db="EMBL/GenBank/DDBJ databases">
        <title>EvidentialGene: Evidence-directed Construction of Genes on Genomes.</title>
        <authorList>
            <person name="Gilbert D.G."/>
            <person name="Choi J.-H."/>
            <person name="Mockaitis K."/>
            <person name="Colbourne J."/>
            <person name="Pfrender M."/>
        </authorList>
    </citation>
    <scope>NUCLEOTIDE SEQUENCE [LARGE SCALE GENOMIC DNA]</scope>
    <source>
        <strain evidence="1 2">Xinb3</strain>
        <tissue evidence="1">Complete organism</tissue>
    </source>
</reference>
<accession>A0A164LJ60</accession>
<evidence type="ECO:0000313" key="2">
    <source>
        <dbReference type="Proteomes" id="UP000076858"/>
    </source>
</evidence>
<keyword evidence="2" id="KW-1185">Reference proteome</keyword>
<dbReference type="GO" id="GO:0030178">
    <property type="term" value="P:negative regulation of Wnt signaling pathway"/>
    <property type="evidence" value="ECO:0007669"/>
    <property type="project" value="TreeGrafter"/>
</dbReference>
<dbReference type="FunFam" id="3.40.50.11210:FF:000010">
    <property type="entry name" value="Tuberous sclerosis complex 2 tsc2"/>
    <property type="match status" value="1"/>
</dbReference>
<protein>
    <submittedName>
        <fullName evidence="1">Tuberous sclerosis 2-like protein</fullName>
    </submittedName>
</protein>
<dbReference type="Pfam" id="PF02145">
    <property type="entry name" value="Rap_GAP"/>
    <property type="match status" value="1"/>
</dbReference>
<dbReference type="InterPro" id="IPR018515">
    <property type="entry name" value="Tuberin-type_domain"/>
</dbReference>
<dbReference type="PROSITE" id="PS50085">
    <property type="entry name" value="RAPGAP"/>
    <property type="match status" value="1"/>
</dbReference>
<dbReference type="InterPro" id="IPR016024">
    <property type="entry name" value="ARM-type_fold"/>
</dbReference>
<dbReference type="GO" id="GO:0051056">
    <property type="term" value="P:regulation of small GTPase mediated signal transduction"/>
    <property type="evidence" value="ECO:0007669"/>
    <property type="project" value="InterPro"/>
</dbReference>
<proteinExistence type="predicted"/>
<dbReference type="GO" id="GO:0051726">
    <property type="term" value="P:regulation of cell cycle"/>
    <property type="evidence" value="ECO:0007669"/>
    <property type="project" value="TreeGrafter"/>
</dbReference>
<dbReference type="GO" id="GO:0005634">
    <property type="term" value="C:nucleus"/>
    <property type="evidence" value="ECO:0007669"/>
    <property type="project" value="InterPro"/>
</dbReference>
<dbReference type="GO" id="GO:0046627">
    <property type="term" value="P:negative regulation of insulin receptor signaling pathway"/>
    <property type="evidence" value="ECO:0007669"/>
    <property type="project" value="TreeGrafter"/>
</dbReference>
<dbReference type="GO" id="GO:0051898">
    <property type="term" value="P:negative regulation of phosphatidylinositol 3-kinase/protein kinase B signal transduction"/>
    <property type="evidence" value="ECO:0007669"/>
    <property type="project" value="TreeGrafter"/>
</dbReference>
<dbReference type="InterPro" id="IPR000331">
    <property type="entry name" value="Rap/Ran_GAP_dom"/>
</dbReference>
<dbReference type="PRINTS" id="PR01431">
    <property type="entry name" value="TUBERIN"/>
</dbReference>
<dbReference type="InterPro" id="IPR024584">
    <property type="entry name" value="Tuberin_N"/>
</dbReference>
<dbReference type="InterPro" id="IPR027107">
    <property type="entry name" value="Tuberin/Ral-act_asu"/>
</dbReference>
<dbReference type="Pfam" id="PF11864">
    <property type="entry name" value="DUF3384"/>
    <property type="match status" value="1"/>
</dbReference>
<gene>
    <name evidence="1" type="ORF">APZ42_032933</name>
</gene>
<dbReference type="SUPFAM" id="SSF48371">
    <property type="entry name" value="ARM repeat"/>
    <property type="match status" value="1"/>
</dbReference>
<name>A0A164LJ60_9CRUS</name>
<dbReference type="PANTHER" id="PTHR10063:SF0">
    <property type="entry name" value="TUBERIN"/>
    <property type="match status" value="1"/>
</dbReference>
<dbReference type="GO" id="GO:0005096">
    <property type="term" value="F:GTPase activator activity"/>
    <property type="evidence" value="ECO:0007669"/>
    <property type="project" value="UniProtKB-KW"/>
</dbReference>
<evidence type="ECO:0000313" key="1">
    <source>
        <dbReference type="EMBL" id="KZS04161.1"/>
    </source>
</evidence>
<dbReference type="PANTHER" id="PTHR10063">
    <property type="entry name" value="TUBERIN"/>
    <property type="match status" value="1"/>
</dbReference>